<reference evidence="4 5" key="1">
    <citation type="submission" date="2017-03" db="EMBL/GenBank/DDBJ databases">
        <authorList>
            <person name="Afonso C.L."/>
            <person name="Miller P.J."/>
            <person name="Scott M.A."/>
            <person name="Spackman E."/>
            <person name="Goraichik I."/>
            <person name="Dimitrov K.M."/>
            <person name="Suarez D.L."/>
            <person name="Swayne D.E."/>
        </authorList>
    </citation>
    <scope>NUCLEOTIDE SEQUENCE [LARGE SCALE GENOMIC DNA]</scope>
    <source>
        <strain evidence="4 5">CECT 7023</strain>
    </source>
</reference>
<dbReference type="InterPro" id="IPR022472">
    <property type="entry name" value="VPLPA-CTERM"/>
</dbReference>
<feature type="transmembrane region" description="Helical" evidence="1">
    <location>
        <begin position="223"/>
        <end position="242"/>
    </location>
</feature>
<keyword evidence="1" id="KW-0472">Membrane</keyword>
<dbReference type="NCBIfam" id="TIGR03370">
    <property type="entry name" value="VPLPA-CTERM"/>
    <property type="match status" value="1"/>
</dbReference>
<dbReference type="Proteomes" id="UP000193900">
    <property type="component" value="Unassembled WGS sequence"/>
</dbReference>
<sequence>MKRAICIGAVLAAIATTPVTAMPIDPTIGTEGDLADFGTNVTFSGSGIPTSPANYGTFTDIAGNELLLGILATRRYSAAPTPVSDSDGTYSVQPGLAAAGSDPTPRALWNFSFYAELFPATGTGLLLENIGLKLFYDLDPTAATDRDDMGIIDLSGLLTGTGGNIVQASQNATFGYLTTGDPGVTAPTVSAFNANGGEYSFLLAASSFTTAAATGIGMNVAPVPVPATFGMLLAGLAAFAFVGRRRRVAV</sequence>
<dbReference type="AlphaFoldDB" id="A0A1Y5RNZ6"/>
<proteinExistence type="predicted"/>
<accession>A0A1Y5RNZ6</accession>
<feature type="domain" description="Ice-binding protein C-terminal" evidence="3">
    <location>
        <begin position="222"/>
        <end position="246"/>
    </location>
</feature>
<gene>
    <name evidence="4" type="ORF">ROA7023_00604</name>
</gene>
<keyword evidence="2" id="KW-0732">Signal</keyword>
<dbReference type="RefSeq" id="WP_159458427.1">
    <property type="nucleotide sequence ID" value="NZ_FWFZ01000002.1"/>
</dbReference>
<dbReference type="NCBIfam" id="TIGR02595">
    <property type="entry name" value="PEP_CTERM"/>
    <property type="match status" value="1"/>
</dbReference>
<feature type="chain" id="PRO_5012509112" description="Ice-binding protein C-terminal domain-containing protein" evidence="2">
    <location>
        <begin position="22"/>
        <end position="250"/>
    </location>
</feature>
<feature type="signal peptide" evidence="2">
    <location>
        <begin position="1"/>
        <end position="21"/>
    </location>
</feature>
<protein>
    <recommendedName>
        <fullName evidence="3">Ice-binding protein C-terminal domain-containing protein</fullName>
    </recommendedName>
</protein>
<evidence type="ECO:0000256" key="2">
    <source>
        <dbReference type="SAM" id="SignalP"/>
    </source>
</evidence>
<evidence type="ECO:0000313" key="5">
    <source>
        <dbReference type="Proteomes" id="UP000193900"/>
    </source>
</evidence>
<evidence type="ECO:0000313" key="4">
    <source>
        <dbReference type="EMBL" id="SLN21958.1"/>
    </source>
</evidence>
<evidence type="ECO:0000259" key="3">
    <source>
        <dbReference type="Pfam" id="PF07589"/>
    </source>
</evidence>
<dbReference type="EMBL" id="FWFZ01000002">
    <property type="protein sequence ID" value="SLN21958.1"/>
    <property type="molecule type" value="Genomic_DNA"/>
</dbReference>
<keyword evidence="5" id="KW-1185">Reference proteome</keyword>
<name>A0A1Y5RNZ6_9RHOB</name>
<dbReference type="OrthoDB" id="7067474at2"/>
<keyword evidence="1" id="KW-1133">Transmembrane helix</keyword>
<dbReference type="Pfam" id="PF07589">
    <property type="entry name" value="PEP-CTERM"/>
    <property type="match status" value="1"/>
</dbReference>
<keyword evidence="1" id="KW-0812">Transmembrane</keyword>
<evidence type="ECO:0000256" key="1">
    <source>
        <dbReference type="SAM" id="Phobius"/>
    </source>
</evidence>
<organism evidence="4 5">
    <name type="scientific">Roseisalinus antarcticus</name>
    <dbReference type="NCBI Taxonomy" id="254357"/>
    <lineage>
        <taxon>Bacteria</taxon>
        <taxon>Pseudomonadati</taxon>
        <taxon>Pseudomonadota</taxon>
        <taxon>Alphaproteobacteria</taxon>
        <taxon>Rhodobacterales</taxon>
        <taxon>Roseobacteraceae</taxon>
        <taxon>Roseisalinus</taxon>
    </lineage>
</organism>
<dbReference type="InterPro" id="IPR013424">
    <property type="entry name" value="Ice-binding_C"/>
</dbReference>